<keyword evidence="7 8" id="KW-0472">Membrane</keyword>
<dbReference type="Pfam" id="PF01925">
    <property type="entry name" value="TauE"/>
    <property type="match status" value="1"/>
</dbReference>
<feature type="transmembrane region" description="Helical" evidence="8">
    <location>
        <begin position="136"/>
        <end position="155"/>
    </location>
</feature>
<dbReference type="InterPro" id="IPR002781">
    <property type="entry name" value="TM_pro_TauE-like"/>
</dbReference>
<evidence type="ECO:0000313" key="9">
    <source>
        <dbReference type="EMBL" id="MBT1695392.1"/>
    </source>
</evidence>
<keyword evidence="6 8" id="KW-1133">Transmembrane helix</keyword>
<evidence type="ECO:0000313" key="10">
    <source>
        <dbReference type="Proteomes" id="UP001319200"/>
    </source>
</evidence>
<dbReference type="RefSeq" id="WP_254159098.1">
    <property type="nucleotide sequence ID" value="NZ_JAHESF010000001.1"/>
</dbReference>
<evidence type="ECO:0000256" key="3">
    <source>
        <dbReference type="ARBA" id="ARBA00022448"/>
    </source>
</evidence>
<gene>
    <name evidence="9" type="ORF">KK083_00800</name>
</gene>
<evidence type="ECO:0000256" key="4">
    <source>
        <dbReference type="ARBA" id="ARBA00022475"/>
    </source>
</evidence>
<keyword evidence="10" id="KW-1185">Reference proteome</keyword>
<evidence type="ECO:0000256" key="6">
    <source>
        <dbReference type="ARBA" id="ARBA00022989"/>
    </source>
</evidence>
<feature type="transmembrane region" description="Helical" evidence="8">
    <location>
        <begin position="72"/>
        <end position="94"/>
    </location>
</feature>
<dbReference type="InterPro" id="IPR052017">
    <property type="entry name" value="TSUP"/>
</dbReference>
<name>A0AAP2GM73_9BACT</name>
<feature type="transmembrane region" description="Helical" evidence="8">
    <location>
        <begin position="175"/>
        <end position="195"/>
    </location>
</feature>
<accession>A0AAP2GM73</accession>
<evidence type="ECO:0000256" key="8">
    <source>
        <dbReference type="RuleBase" id="RU363041"/>
    </source>
</evidence>
<feature type="transmembrane region" description="Helical" evidence="8">
    <location>
        <begin position="207"/>
        <end position="224"/>
    </location>
</feature>
<comment type="subcellular location">
    <subcellularLocation>
        <location evidence="1 8">Cell membrane</location>
        <topology evidence="1 8">Multi-pass membrane protein</topology>
    </subcellularLocation>
</comment>
<evidence type="ECO:0000256" key="5">
    <source>
        <dbReference type="ARBA" id="ARBA00022692"/>
    </source>
</evidence>
<sequence length="256" mass="27226">MELVILCVAALVTSLLTFFTGFGLGTILTPVFAIFFPIEISIALTGVVHFLNNIFKFTLVGHHADKRIVLRFGIPAFVFAFFGAFVLLKITGLGPLYAYTLMGKEFVITPVKAVVSVLLIIFALMESIPVLKNIQFGNNLVLGGILSGFFGGLSGNQGALRSAFLVKTGLSKESFIATGIVIACLVDFSRLGVYLSRFSASGLQENLTLVIAATLSAFVGAFAGSRLLKKITLETVQVVVTVMLIILSIAIGLGLV</sequence>
<feature type="transmembrane region" description="Helical" evidence="8">
    <location>
        <begin position="106"/>
        <end position="124"/>
    </location>
</feature>
<feature type="transmembrane region" description="Helical" evidence="8">
    <location>
        <begin position="236"/>
        <end position="255"/>
    </location>
</feature>
<dbReference type="EMBL" id="JAHESF010000001">
    <property type="protein sequence ID" value="MBT1695392.1"/>
    <property type="molecule type" value="Genomic_DNA"/>
</dbReference>
<dbReference type="PANTHER" id="PTHR30269:SF37">
    <property type="entry name" value="MEMBRANE TRANSPORTER PROTEIN"/>
    <property type="match status" value="1"/>
</dbReference>
<evidence type="ECO:0000256" key="1">
    <source>
        <dbReference type="ARBA" id="ARBA00004651"/>
    </source>
</evidence>
<proteinExistence type="inferred from homology"/>
<keyword evidence="5 8" id="KW-0812">Transmembrane</keyword>
<keyword evidence="4 8" id="KW-1003">Cell membrane</keyword>
<keyword evidence="3" id="KW-0813">Transport</keyword>
<dbReference type="GO" id="GO:0005886">
    <property type="term" value="C:plasma membrane"/>
    <property type="evidence" value="ECO:0007669"/>
    <property type="project" value="UniProtKB-SubCell"/>
</dbReference>
<dbReference type="PANTHER" id="PTHR30269">
    <property type="entry name" value="TRANSMEMBRANE PROTEIN YFCA"/>
    <property type="match status" value="1"/>
</dbReference>
<comment type="similarity">
    <text evidence="2 8">Belongs to the 4-toluene sulfonate uptake permease (TSUP) (TC 2.A.102) family.</text>
</comment>
<protein>
    <recommendedName>
        <fullName evidence="8">Probable membrane transporter protein</fullName>
    </recommendedName>
</protein>
<reference evidence="9 10" key="1">
    <citation type="submission" date="2021-05" db="EMBL/GenBank/DDBJ databases">
        <title>A Polyphasic approach of four new species of the genus Ohtaekwangia: Ohtaekwangia histidinii sp. nov., Ohtaekwangia cretensis sp. nov., Ohtaekwangia indiensis sp. nov., Ohtaekwangia reichenbachii sp. nov. from diverse environment.</title>
        <authorList>
            <person name="Octaviana S."/>
        </authorList>
    </citation>
    <scope>NUCLEOTIDE SEQUENCE [LARGE SCALE GENOMIC DNA]</scope>
    <source>
        <strain evidence="9 10">PWU4</strain>
    </source>
</reference>
<evidence type="ECO:0000256" key="7">
    <source>
        <dbReference type="ARBA" id="ARBA00023136"/>
    </source>
</evidence>
<evidence type="ECO:0000256" key="2">
    <source>
        <dbReference type="ARBA" id="ARBA00009142"/>
    </source>
</evidence>
<organism evidence="9 10">
    <name type="scientific">Chryseosolibacter histidini</name>
    <dbReference type="NCBI Taxonomy" id="2782349"/>
    <lineage>
        <taxon>Bacteria</taxon>
        <taxon>Pseudomonadati</taxon>
        <taxon>Bacteroidota</taxon>
        <taxon>Cytophagia</taxon>
        <taxon>Cytophagales</taxon>
        <taxon>Chryseotaleaceae</taxon>
        <taxon>Chryseosolibacter</taxon>
    </lineage>
</organism>
<comment type="caution">
    <text evidence="9">The sequence shown here is derived from an EMBL/GenBank/DDBJ whole genome shotgun (WGS) entry which is preliminary data.</text>
</comment>
<dbReference type="Proteomes" id="UP001319200">
    <property type="component" value="Unassembled WGS sequence"/>
</dbReference>
<dbReference type="AlphaFoldDB" id="A0AAP2GM73"/>
<feature type="transmembrane region" description="Helical" evidence="8">
    <location>
        <begin position="33"/>
        <end position="51"/>
    </location>
</feature>